<dbReference type="Pfam" id="PF03466">
    <property type="entry name" value="LysR_substrate"/>
    <property type="match status" value="1"/>
</dbReference>
<dbReference type="InterPro" id="IPR036388">
    <property type="entry name" value="WH-like_DNA-bd_sf"/>
</dbReference>
<keyword evidence="7" id="KW-1185">Reference proteome</keyword>
<dbReference type="Gene3D" id="3.40.190.10">
    <property type="entry name" value="Periplasmic binding protein-like II"/>
    <property type="match status" value="2"/>
</dbReference>
<dbReference type="InterPro" id="IPR058163">
    <property type="entry name" value="LysR-type_TF_proteobact-type"/>
</dbReference>
<dbReference type="SUPFAM" id="SSF46785">
    <property type="entry name" value="Winged helix' DNA-binding domain"/>
    <property type="match status" value="1"/>
</dbReference>
<gene>
    <name evidence="6" type="ORF">GCM10007874_56710</name>
</gene>
<evidence type="ECO:0000259" key="5">
    <source>
        <dbReference type="PROSITE" id="PS50931"/>
    </source>
</evidence>
<evidence type="ECO:0000256" key="1">
    <source>
        <dbReference type="ARBA" id="ARBA00009437"/>
    </source>
</evidence>
<proteinExistence type="inferred from homology"/>
<dbReference type="Gene3D" id="1.10.10.10">
    <property type="entry name" value="Winged helix-like DNA-binding domain superfamily/Winged helix DNA-binding domain"/>
    <property type="match status" value="1"/>
</dbReference>
<dbReference type="PANTHER" id="PTHR30537:SF26">
    <property type="entry name" value="GLYCINE CLEAVAGE SYSTEM TRANSCRIPTIONAL ACTIVATOR"/>
    <property type="match status" value="1"/>
</dbReference>
<feature type="domain" description="HTH lysR-type" evidence="5">
    <location>
        <begin position="6"/>
        <end position="63"/>
    </location>
</feature>
<dbReference type="PROSITE" id="PS50931">
    <property type="entry name" value="HTH_LYSR"/>
    <property type="match status" value="1"/>
</dbReference>
<organism evidence="6 7">
    <name type="scientific">Labrys miyagiensis</name>
    <dbReference type="NCBI Taxonomy" id="346912"/>
    <lineage>
        <taxon>Bacteria</taxon>
        <taxon>Pseudomonadati</taxon>
        <taxon>Pseudomonadota</taxon>
        <taxon>Alphaproteobacteria</taxon>
        <taxon>Hyphomicrobiales</taxon>
        <taxon>Xanthobacteraceae</taxon>
        <taxon>Labrys</taxon>
    </lineage>
</organism>
<dbReference type="Proteomes" id="UP001156882">
    <property type="component" value="Unassembled WGS sequence"/>
</dbReference>
<name>A0ABQ6CQL6_9HYPH</name>
<keyword evidence="4" id="KW-0804">Transcription</keyword>
<dbReference type="EMBL" id="BSPC01000064">
    <property type="protein sequence ID" value="GLS22651.1"/>
    <property type="molecule type" value="Genomic_DNA"/>
</dbReference>
<evidence type="ECO:0000256" key="4">
    <source>
        <dbReference type="ARBA" id="ARBA00023163"/>
    </source>
</evidence>
<sequence>MLHPLPPLAAIRVFEAVARHLSFTKAAEEIGMTQAAVSYQIRVLEERFGGPLFLRLPRQIELTDAGRRLAPAVTEAFAMISEAYAAAKGGVQGTLTISASVTFATMWLARHIGDFQIAHPTIAVRMDASNRYADFSREEADVGIRSGMGQWPGLSAHLLVQGDFAPMLSPRLAASIPVREPSDLLRLPILDADDPWWENWFAAAGTVYPTPVRDRRLGMQAFAASAALAGQGVAILSRALYAMELAEGRLVQPFDLLVQSDMAFYLVYPEARRNVPKIRMFREWILREVGVNLGE</sequence>
<dbReference type="PANTHER" id="PTHR30537">
    <property type="entry name" value="HTH-TYPE TRANSCRIPTIONAL REGULATOR"/>
    <property type="match status" value="1"/>
</dbReference>
<accession>A0ABQ6CQL6</accession>
<dbReference type="InterPro" id="IPR005119">
    <property type="entry name" value="LysR_subst-bd"/>
</dbReference>
<dbReference type="SUPFAM" id="SSF53850">
    <property type="entry name" value="Periplasmic binding protein-like II"/>
    <property type="match status" value="1"/>
</dbReference>
<protein>
    <submittedName>
        <fullName evidence="6">LysR family transcriptional regulator</fullName>
    </submittedName>
</protein>
<dbReference type="PRINTS" id="PR00039">
    <property type="entry name" value="HTHLYSR"/>
</dbReference>
<dbReference type="CDD" id="cd08432">
    <property type="entry name" value="PBP2_GcdR_TrpI_HvrB_AmpR_like"/>
    <property type="match status" value="1"/>
</dbReference>
<evidence type="ECO:0000313" key="6">
    <source>
        <dbReference type="EMBL" id="GLS22651.1"/>
    </source>
</evidence>
<dbReference type="InterPro" id="IPR000847">
    <property type="entry name" value="LysR_HTH_N"/>
</dbReference>
<comment type="caution">
    <text evidence="6">The sequence shown here is derived from an EMBL/GenBank/DDBJ whole genome shotgun (WGS) entry which is preliminary data.</text>
</comment>
<dbReference type="InterPro" id="IPR036390">
    <property type="entry name" value="WH_DNA-bd_sf"/>
</dbReference>
<dbReference type="Pfam" id="PF00126">
    <property type="entry name" value="HTH_1"/>
    <property type="match status" value="1"/>
</dbReference>
<evidence type="ECO:0000256" key="3">
    <source>
        <dbReference type="ARBA" id="ARBA00023125"/>
    </source>
</evidence>
<evidence type="ECO:0000256" key="2">
    <source>
        <dbReference type="ARBA" id="ARBA00023015"/>
    </source>
</evidence>
<evidence type="ECO:0000313" key="7">
    <source>
        <dbReference type="Proteomes" id="UP001156882"/>
    </source>
</evidence>
<keyword evidence="2" id="KW-0805">Transcription regulation</keyword>
<comment type="similarity">
    <text evidence="1">Belongs to the LysR transcriptional regulatory family.</text>
</comment>
<reference evidence="7" key="1">
    <citation type="journal article" date="2019" name="Int. J. Syst. Evol. Microbiol.">
        <title>The Global Catalogue of Microorganisms (GCM) 10K type strain sequencing project: providing services to taxonomists for standard genome sequencing and annotation.</title>
        <authorList>
            <consortium name="The Broad Institute Genomics Platform"/>
            <consortium name="The Broad Institute Genome Sequencing Center for Infectious Disease"/>
            <person name="Wu L."/>
            <person name="Ma J."/>
        </authorList>
    </citation>
    <scope>NUCLEOTIDE SEQUENCE [LARGE SCALE GENOMIC DNA]</scope>
    <source>
        <strain evidence="7">NBRC 101365</strain>
    </source>
</reference>
<keyword evidence="3" id="KW-0238">DNA-binding</keyword>